<accession>A0A0F9UR30</accession>
<comment type="caution">
    <text evidence="1">The sequence shown here is derived from an EMBL/GenBank/DDBJ whole genome shotgun (WGS) entry which is preliminary data.</text>
</comment>
<sequence length="144" mass="15445">MTYTTTTTPAETAAKNISMFDIVTSALEAKGRLPCARPQLGLPGNIECYDVSDLYLEQHPGGWVANIALQDVPEGKLNTIGTPDASPYPTKREAFLAGAAILCRLLTGSQELPFIASDDELRVFGYGTGGFKGMFSMSQPAPWL</sequence>
<organism evidence="1">
    <name type="scientific">marine sediment metagenome</name>
    <dbReference type="NCBI Taxonomy" id="412755"/>
    <lineage>
        <taxon>unclassified sequences</taxon>
        <taxon>metagenomes</taxon>
        <taxon>ecological metagenomes</taxon>
    </lineage>
</organism>
<dbReference type="EMBL" id="LAZR01000584">
    <property type="protein sequence ID" value="KKN63611.1"/>
    <property type="molecule type" value="Genomic_DNA"/>
</dbReference>
<gene>
    <name evidence="1" type="ORF">LCGC14_0499770</name>
</gene>
<protein>
    <submittedName>
        <fullName evidence="1">Uncharacterized protein</fullName>
    </submittedName>
</protein>
<reference evidence="1" key="1">
    <citation type="journal article" date="2015" name="Nature">
        <title>Complex archaea that bridge the gap between prokaryotes and eukaryotes.</title>
        <authorList>
            <person name="Spang A."/>
            <person name="Saw J.H."/>
            <person name="Jorgensen S.L."/>
            <person name="Zaremba-Niedzwiedzka K."/>
            <person name="Martijn J."/>
            <person name="Lind A.E."/>
            <person name="van Eijk R."/>
            <person name="Schleper C."/>
            <person name="Guy L."/>
            <person name="Ettema T.J."/>
        </authorList>
    </citation>
    <scope>NUCLEOTIDE SEQUENCE</scope>
</reference>
<dbReference type="AlphaFoldDB" id="A0A0F9UR30"/>
<evidence type="ECO:0000313" key="1">
    <source>
        <dbReference type="EMBL" id="KKN63611.1"/>
    </source>
</evidence>
<proteinExistence type="predicted"/>
<name>A0A0F9UR30_9ZZZZ</name>